<evidence type="ECO:0000313" key="14">
    <source>
        <dbReference type="EMBL" id="KAG7453198.1"/>
    </source>
</evidence>
<evidence type="ECO:0000256" key="10">
    <source>
        <dbReference type="ARBA" id="ARBA00023180"/>
    </source>
</evidence>
<comment type="subcellular location">
    <subcellularLocation>
        <location evidence="2">Secreted</location>
    </subcellularLocation>
</comment>
<feature type="compositionally biased region" description="Low complexity" evidence="12">
    <location>
        <begin position="287"/>
        <end position="425"/>
    </location>
</feature>
<dbReference type="Pfam" id="PF22810">
    <property type="entry name" value="LPMO_AA14"/>
    <property type="match status" value="1"/>
</dbReference>
<keyword evidence="7" id="KW-0186">Copper</keyword>
<evidence type="ECO:0000256" key="2">
    <source>
        <dbReference type="ARBA" id="ARBA00004613"/>
    </source>
</evidence>
<gene>
    <name evidence="14" type="ORF">BT62DRAFT_925730</name>
</gene>
<protein>
    <submittedName>
        <fullName evidence="14">Uncharacterized protein</fullName>
    </submittedName>
</protein>
<dbReference type="AlphaFoldDB" id="A0A9P8AZ05"/>
<evidence type="ECO:0000256" key="1">
    <source>
        <dbReference type="ARBA" id="ARBA00001973"/>
    </source>
</evidence>
<evidence type="ECO:0000256" key="6">
    <source>
        <dbReference type="ARBA" id="ARBA00023002"/>
    </source>
</evidence>
<keyword evidence="10" id="KW-0325">Glycoprotein</keyword>
<dbReference type="GO" id="GO:0004497">
    <property type="term" value="F:monooxygenase activity"/>
    <property type="evidence" value="ECO:0007669"/>
    <property type="project" value="UniProtKB-KW"/>
</dbReference>
<keyword evidence="3" id="KW-0964">Secreted</keyword>
<keyword evidence="8" id="KW-0503">Monooxygenase</keyword>
<keyword evidence="15" id="KW-1185">Reference proteome</keyword>
<feature type="chain" id="PRO_5040348925" evidence="13">
    <location>
        <begin position="18"/>
        <end position="484"/>
    </location>
</feature>
<organism evidence="14 15">
    <name type="scientific">Guyanagaster necrorhizus</name>
    <dbReference type="NCBI Taxonomy" id="856835"/>
    <lineage>
        <taxon>Eukaryota</taxon>
        <taxon>Fungi</taxon>
        <taxon>Dikarya</taxon>
        <taxon>Basidiomycota</taxon>
        <taxon>Agaricomycotina</taxon>
        <taxon>Agaricomycetes</taxon>
        <taxon>Agaricomycetidae</taxon>
        <taxon>Agaricales</taxon>
        <taxon>Marasmiineae</taxon>
        <taxon>Physalacriaceae</taxon>
        <taxon>Guyanagaster</taxon>
    </lineage>
</organism>
<sequence>MFTTFAAALFLAQAVRGHVAPFHPSMWCFSGVSGSNINAEEAVNPVYELAYDGYWMHADTGCLAQPPADNTFLELPAGGSFSVEIASNRAFTSYSYNGTEVSDWADGQAHPELYETHTDCVSSPNLHAQNESMAAGTAFAISYTSDISAVNEDNLVVFTVAANTPWKLVATYDVPAEMPACPDGGCICAWGWIPNGCGIPNIYMHPYRCTVTGATGTTAVGTPQTPVWCEDDQSTCVSGPKKFLIWNQNEADTVSVSGYDLAGEAKSPGYNTKMGFSGGAQNDIFTGTSTGGSSSSGSGSSSSSSWSSSSSSSSSSSLPAEVATSSTAASATSAAPGTTSTSESSTYVAPTTTASSESSTHAAPATTSSSESSSSVAPVTTASPSTAASFSSTQSGATQTTASTSSSNSHTHGSCSATSSASAASPTKTCRERPQKKRAAKLDASPPSSKRESVPSKNDSVPSIHDSVPSKRSLRTHRRRVSSW</sequence>
<dbReference type="Proteomes" id="UP000812287">
    <property type="component" value="Unassembled WGS sequence"/>
</dbReference>
<reference evidence="14" key="1">
    <citation type="submission" date="2020-11" db="EMBL/GenBank/DDBJ databases">
        <title>Adaptations for nitrogen fixation in a non-lichenized fungal sporocarp promotes dispersal by wood-feeding termites.</title>
        <authorList>
            <consortium name="DOE Joint Genome Institute"/>
            <person name="Koch R.A."/>
            <person name="Yoon G."/>
            <person name="Arayal U."/>
            <person name="Lail K."/>
            <person name="Amirebrahimi M."/>
            <person name="Labutti K."/>
            <person name="Lipzen A."/>
            <person name="Riley R."/>
            <person name="Barry K."/>
            <person name="Henrissat B."/>
            <person name="Grigoriev I.V."/>
            <person name="Herr J.R."/>
            <person name="Aime M.C."/>
        </authorList>
    </citation>
    <scope>NUCLEOTIDE SEQUENCE</scope>
    <source>
        <strain evidence="14">MCA 3950</strain>
    </source>
</reference>
<comment type="caution">
    <text evidence="14">The sequence shown here is derived from an EMBL/GenBank/DDBJ whole genome shotgun (WGS) entry which is preliminary data.</text>
</comment>
<dbReference type="GO" id="GO:0005576">
    <property type="term" value="C:extracellular region"/>
    <property type="evidence" value="ECO:0007669"/>
    <property type="project" value="UniProtKB-SubCell"/>
</dbReference>
<dbReference type="EMBL" id="MU250523">
    <property type="protein sequence ID" value="KAG7453198.1"/>
    <property type="molecule type" value="Genomic_DNA"/>
</dbReference>
<dbReference type="GO" id="GO:0046872">
    <property type="term" value="F:metal ion binding"/>
    <property type="evidence" value="ECO:0007669"/>
    <property type="project" value="UniProtKB-KW"/>
</dbReference>
<evidence type="ECO:0000256" key="11">
    <source>
        <dbReference type="ARBA" id="ARBA00046340"/>
    </source>
</evidence>
<keyword evidence="6" id="KW-0560">Oxidoreductase</keyword>
<evidence type="ECO:0000256" key="13">
    <source>
        <dbReference type="SAM" id="SignalP"/>
    </source>
</evidence>
<comment type="cofactor">
    <cofactor evidence="1">
        <name>Cu(2+)</name>
        <dbReference type="ChEBI" id="CHEBI:29036"/>
    </cofactor>
</comment>
<dbReference type="InterPro" id="IPR054497">
    <property type="entry name" value="LPMO_AA14"/>
</dbReference>
<feature type="region of interest" description="Disordered" evidence="12">
    <location>
        <begin position="287"/>
        <end position="484"/>
    </location>
</feature>
<proteinExistence type="inferred from homology"/>
<name>A0A9P8AZ05_9AGAR</name>
<evidence type="ECO:0000256" key="12">
    <source>
        <dbReference type="SAM" id="MobiDB-lite"/>
    </source>
</evidence>
<keyword evidence="5 13" id="KW-0732">Signal</keyword>
<evidence type="ECO:0000256" key="5">
    <source>
        <dbReference type="ARBA" id="ARBA00022729"/>
    </source>
</evidence>
<accession>A0A9P8AZ05</accession>
<evidence type="ECO:0000256" key="9">
    <source>
        <dbReference type="ARBA" id="ARBA00023157"/>
    </source>
</evidence>
<feature type="compositionally biased region" description="Basic residues" evidence="12">
    <location>
        <begin position="472"/>
        <end position="484"/>
    </location>
</feature>
<evidence type="ECO:0000313" key="15">
    <source>
        <dbReference type="Proteomes" id="UP000812287"/>
    </source>
</evidence>
<evidence type="ECO:0000256" key="4">
    <source>
        <dbReference type="ARBA" id="ARBA00022723"/>
    </source>
</evidence>
<dbReference type="OrthoDB" id="2019572at2759"/>
<feature type="signal peptide" evidence="13">
    <location>
        <begin position="1"/>
        <end position="17"/>
    </location>
</feature>
<evidence type="ECO:0000256" key="3">
    <source>
        <dbReference type="ARBA" id="ARBA00022525"/>
    </source>
</evidence>
<keyword evidence="4" id="KW-0479">Metal-binding</keyword>
<keyword evidence="9" id="KW-1015">Disulfide bond</keyword>
<dbReference type="RefSeq" id="XP_043046698.1">
    <property type="nucleotide sequence ID" value="XM_043184885.1"/>
</dbReference>
<dbReference type="GeneID" id="66107182"/>
<evidence type="ECO:0000256" key="7">
    <source>
        <dbReference type="ARBA" id="ARBA00023008"/>
    </source>
</evidence>
<comment type="similarity">
    <text evidence="11">Belongs to the polysaccharide monooxygenase AA14 family.</text>
</comment>
<evidence type="ECO:0000256" key="8">
    <source>
        <dbReference type="ARBA" id="ARBA00023033"/>
    </source>
</evidence>